<dbReference type="Pfam" id="PF01364">
    <property type="entry name" value="Peptidase_C25"/>
    <property type="match status" value="1"/>
</dbReference>
<dbReference type="AlphaFoldDB" id="A0A255ZJJ7"/>
<proteinExistence type="predicted"/>
<name>A0A255ZJJ7_9FLAO</name>
<evidence type="ECO:0000259" key="3">
    <source>
        <dbReference type="Pfam" id="PF01364"/>
    </source>
</evidence>
<dbReference type="GO" id="GO:0006508">
    <property type="term" value="P:proteolysis"/>
    <property type="evidence" value="ECO:0007669"/>
    <property type="project" value="InterPro"/>
</dbReference>
<dbReference type="Proteomes" id="UP000216605">
    <property type="component" value="Unassembled WGS sequence"/>
</dbReference>
<dbReference type="Gene3D" id="2.60.40.4070">
    <property type="match status" value="1"/>
</dbReference>
<gene>
    <name evidence="4" type="ORF">CHU92_04255</name>
</gene>
<protein>
    <submittedName>
        <fullName evidence="4">Peptidase C25</fullName>
    </submittedName>
</protein>
<keyword evidence="1 2" id="KW-0732">Signal</keyword>
<evidence type="ECO:0000256" key="2">
    <source>
        <dbReference type="SAM" id="SignalP"/>
    </source>
</evidence>
<dbReference type="OrthoDB" id="9809780at2"/>
<dbReference type="InterPro" id="IPR001769">
    <property type="entry name" value="Gingipain"/>
</dbReference>
<reference evidence="4 5" key="1">
    <citation type="submission" date="2017-07" db="EMBL/GenBank/DDBJ databases">
        <title>Flavobacterium cyanobacteriorum sp. nov., isolated from cyanobacterial aggregates in a eutrophic lake.</title>
        <authorList>
            <person name="Cai H."/>
        </authorList>
    </citation>
    <scope>NUCLEOTIDE SEQUENCE [LARGE SCALE GENOMIC DNA]</scope>
    <source>
        <strain evidence="4 5">TH021</strain>
    </source>
</reference>
<dbReference type="GO" id="GO:0008234">
    <property type="term" value="F:cysteine-type peptidase activity"/>
    <property type="evidence" value="ECO:0007669"/>
    <property type="project" value="InterPro"/>
</dbReference>
<feature type="signal peptide" evidence="2">
    <location>
        <begin position="1"/>
        <end position="18"/>
    </location>
</feature>
<dbReference type="Gene3D" id="3.40.50.1460">
    <property type="match status" value="1"/>
</dbReference>
<dbReference type="InterPro" id="IPR029031">
    <property type="entry name" value="Gingipain_N_sf"/>
</dbReference>
<sequence length="1276" mass="142454">MRYKLLLLILLLSSLSYGQQGGSVVLNWIDNVKSSVGETTIIMPQFQAENMSFNADNRSLNFIMNFPAQGPVSENSLVITNIAYENISAAQLGELSPAAVPATVNAKLSSARERGNWRGILTMASIVKDGAGFKRLKSFSYSYSTGFSAERTANSFNTITNSVLATGEWHRFYVERSGIYIVNRSFLQQLGFNVNVDPRNIKIFGNGGRMVPLLNSADYPADLAENAIQFIGEEDGSFDGGDYILFYAEGVDNWSEENGTHNNLYANRSYYYITSYGGPGKRIANMVQPTGSATITTNIFDEYQFYERDRVNIARLGRKWHGEEFNVENERDFDFNIPDLAPGDVRVTVSAASNAVANSTMEVKANGTPIGNLLFTPPATYSAARDAMFTGTAATTSGSLNINLIYNNAGIPGSNAWLDYIIVRAKRFLKGNGRQFRFRYNDAATNIGIIEYQFTNAAGIAEVWDITDIYNVTKTVNTGQAQFSFKAPMGEVKQYITRLNGDFYTPLREPNARVANQDLKGTVFRNAQGQFQDVDYIIVTPASLASAAERLANFHRADSQLRVKVISLESIYQEFSSGKQDIAAIRNFIKYVYNNASSPENRVKYVNLFGDASFDFKDRIPNNTNIVPIFHAYRPSGFDNYSIVTTFASDDFFVLMDPNEGRMTTSGELPDIAVGRMLVNNMSLANQMVDKVIEYKSEQAYGRWRNEYVIITDDIDASSDVNFVQTMENLATELSQNRKFINIRKIYTDSYVQQASSGGERYPEAKDQIIRAINFGTLVVNYLGHGGEDGMSSERIFERTDAQNLNNKYKYPLFITATCELTKFDNPYRPTTGEYLYWNPNGGAIAMITTTRGIFISDAFTSNEFLSRRLYNFNPTLPGDYPSMAEALRQTKAQNSEGFRVIAFVGDPALKLAIPKPNIVLTEINDVPAGSSTEILKSLSYVKLGGQVTDEAGNPMNNYNGELAVSVFDKPVSRQTLRNDGIGPTYNFNVLGETIFRGNATVTNGQFEFGFVVPRDIRIPVGEGRISFYAKRNNVLEDQNGFNNTIKIGGINPNAAIDNTPPKVRLYMNDETFISGGITNQSPIFLAFIEDENGINTASGIGHDIIAILDGDETNPFVLNDYYETTLDNYTKGNLRFPFNNLSPGLHTLTFKAWDVYNNLVTADIQFVVVNSQDMYIEKVLNYPNPFVSYTEFWFTHNRPFEPLDVQVQVLTVTGKVVKTINQSVTTDGFLCRQIKWDGRDDFGDRIGKGVYIYKLTVRSSTTNKTAEKYEKLVLL</sequence>
<feature type="domain" description="Gingipain" evidence="3">
    <location>
        <begin position="536"/>
        <end position="912"/>
    </location>
</feature>
<comment type="caution">
    <text evidence="4">The sequence shown here is derived from an EMBL/GenBank/DDBJ whole genome shotgun (WGS) entry which is preliminary data.</text>
</comment>
<dbReference type="SUPFAM" id="SSF52129">
    <property type="entry name" value="Caspase-like"/>
    <property type="match status" value="1"/>
</dbReference>
<dbReference type="CDD" id="cd02258">
    <property type="entry name" value="Peptidase_C25_N"/>
    <property type="match status" value="1"/>
</dbReference>
<dbReference type="InterPro" id="IPR029030">
    <property type="entry name" value="Caspase-like_dom_sf"/>
</dbReference>
<evidence type="ECO:0000313" key="4">
    <source>
        <dbReference type="EMBL" id="OYQ41589.1"/>
    </source>
</evidence>
<dbReference type="Gene3D" id="3.40.50.10390">
    <property type="entry name" value="Gingipain r, domain 1"/>
    <property type="match status" value="1"/>
</dbReference>
<organism evidence="4 5">
    <name type="scientific">Flavobacterium cyanobacteriorum</name>
    <dbReference type="NCBI Taxonomy" id="2022802"/>
    <lineage>
        <taxon>Bacteria</taxon>
        <taxon>Pseudomonadati</taxon>
        <taxon>Bacteroidota</taxon>
        <taxon>Flavobacteriia</taxon>
        <taxon>Flavobacteriales</taxon>
        <taxon>Flavobacteriaceae</taxon>
        <taxon>Flavobacterium</taxon>
    </lineage>
</organism>
<keyword evidence="5" id="KW-1185">Reference proteome</keyword>
<feature type="chain" id="PRO_5012220138" evidence="2">
    <location>
        <begin position="19"/>
        <end position="1276"/>
    </location>
</feature>
<accession>A0A255ZJJ7</accession>
<dbReference type="NCBIfam" id="NF033707">
    <property type="entry name" value="T9SS_sortase"/>
    <property type="match status" value="1"/>
</dbReference>
<evidence type="ECO:0000313" key="5">
    <source>
        <dbReference type="Proteomes" id="UP000216605"/>
    </source>
</evidence>
<dbReference type="EMBL" id="NOXV01000202">
    <property type="protein sequence ID" value="OYQ41589.1"/>
    <property type="molecule type" value="Genomic_DNA"/>
</dbReference>
<evidence type="ECO:0000256" key="1">
    <source>
        <dbReference type="ARBA" id="ARBA00022729"/>
    </source>
</evidence>